<dbReference type="Pfam" id="PF07716">
    <property type="entry name" value="bZIP_2"/>
    <property type="match status" value="1"/>
</dbReference>
<dbReference type="SUPFAM" id="SSF57959">
    <property type="entry name" value="Leucine zipper domain"/>
    <property type="match status" value="1"/>
</dbReference>
<keyword evidence="7" id="KW-0539">Nucleus</keyword>
<sequence length="262" mass="28267">MSTPNIPQGEFCCLNTHCLSLNTNMDGSDLFDFGSDNFGDEFSTDPTMLSPHLIPTGIMASKDAMGDVPSGTISPSDLMMDASAPPSASFTDLSTPSFDSPGYFSQDTSPMFGTDMDLAPGHEEWDSLFPTQEGTSIPFDPSALEIAASLSEVKAEQPASPDVASVSSPRSPKTSRGSSVKHSTVAGVNARRSKPLPPIKFDEADPVAAKRARNTEAARKSRARKLERQGDMERRISDLQKELDETRQLVQYWKSQAQSRGA</sequence>
<keyword evidence="5" id="KW-0010">Activator</keyword>
<dbReference type="PROSITE" id="PS00036">
    <property type="entry name" value="BZIP_BASIC"/>
    <property type="match status" value="1"/>
</dbReference>
<dbReference type="InterPro" id="IPR004827">
    <property type="entry name" value="bZIP"/>
</dbReference>
<dbReference type="AlphaFoldDB" id="A0A1L9TDJ0"/>
<evidence type="ECO:0000256" key="7">
    <source>
        <dbReference type="ARBA" id="ARBA00023242"/>
    </source>
</evidence>
<proteinExistence type="inferred from homology"/>
<dbReference type="OrthoDB" id="5419235at2759"/>
<name>A0A1L9TDJ0_9EURO</name>
<dbReference type="STRING" id="1036612.A0A1L9TDJ0"/>
<dbReference type="GO" id="GO:0008652">
    <property type="term" value="P:amino acid biosynthetic process"/>
    <property type="evidence" value="ECO:0007669"/>
    <property type="project" value="UniProtKB-KW"/>
</dbReference>
<feature type="region of interest" description="Disordered" evidence="9">
    <location>
        <begin position="152"/>
        <end position="235"/>
    </location>
</feature>
<evidence type="ECO:0000256" key="5">
    <source>
        <dbReference type="ARBA" id="ARBA00023159"/>
    </source>
</evidence>
<keyword evidence="6" id="KW-0804">Transcription</keyword>
<dbReference type="CDD" id="cd12193">
    <property type="entry name" value="bZIP_GCN4"/>
    <property type="match status" value="1"/>
</dbReference>
<dbReference type="GeneID" id="63755915"/>
<dbReference type="GO" id="GO:0000981">
    <property type="term" value="F:DNA-binding transcription factor activity, RNA polymerase II-specific"/>
    <property type="evidence" value="ECO:0007669"/>
    <property type="project" value="TreeGrafter"/>
</dbReference>
<dbReference type="FunFam" id="3.30.160.60:FF:001491">
    <property type="entry name" value="Cross-pathway control protein A"/>
    <property type="match status" value="1"/>
</dbReference>
<dbReference type="GO" id="GO:0005667">
    <property type="term" value="C:transcription regulator complex"/>
    <property type="evidence" value="ECO:0007669"/>
    <property type="project" value="TreeGrafter"/>
</dbReference>
<keyword evidence="12" id="KW-1185">Reference proteome</keyword>
<keyword evidence="4" id="KW-0238">DNA-binding</keyword>
<evidence type="ECO:0000256" key="1">
    <source>
        <dbReference type="ARBA" id="ARBA00004123"/>
    </source>
</evidence>
<organism evidence="11 12">
    <name type="scientific">Aspergillus sydowii CBS 593.65</name>
    <dbReference type="NCBI Taxonomy" id="1036612"/>
    <lineage>
        <taxon>Eukaryota</taxon>
        <taxon>Fungi</taxon>
        <taxon>Dikarya</taxon>
        <taxon>Ascomycota</taxon>
        <taxon>Pezizomycotina</taxon>
        <taxon>Eurotiomycetes</taxon>
        <taxon>Eurotiomycetidae</taxon>
        <taxon>Eurotiales</taxon>
        <taxon>Aspergillaceae</taxon>
        <taxon>Aspergillus</taxon>
        <taxon>Aspergillus subgen. Nidulantes</taxon>
    </lineage>
</organism>
<evidence type="ECO:0000313" key="11">
    <source>
        <dbReference type="EMBL" id="OJJ57461.1"/>
    </source>
</evidence>
<evidence type="ECO:0000256" key="3">
    <source>
        <dbReference type="ARBA" id="ARBA00023015"/>
    </source>
</evidence>
<dbReference type="PANTHER" id="PTHR11462:SF35">
    <property type="entry name" value="TRANSCRIPTION FACTOR JRA"/>
    <property type="match status" value="1"/>
</dbReference>
<dbReference type="PANTHER" id="PTHR11462">
    <property type="entry name" value="JUN TRANSCRIPTION FACTOR-RELATED"/>
    <property type="match status" value="1"/>
</dbReference>
<accession>A0A1L9TDJ0</accession>
<feature type="compositionally biased region" description="Low complexity" evidence="9">
    <location>
        <begin position="158"/>
        <end position="172"/>
    </location>
</feature>
<feature type="domain" description="BZIP" evidence="10">
    <location>
        <begin position="210"/>
        <end position="224"/>
    </location>
</feature>
<dbReference type="InterPro" id="IPR046347">
    <property type="entry name" value="bZIP_sf"/>
</dbReference>
<dbReference type="EMBL" id="KV878588">
    <property type="protein sequence ID" value="OJJ57461.1"/>
    <property type="molecule type" value="Genomic_DNA"/>
</dbReference>
<dbReference type="GO" id="GO:0005634">
    <property type="term" value="C:nucleus"/>
    <property type="evidence" value="ECO:0007669"/>
    <property type="project" value="UniProtKB-SubCell"/>
</dbReference>
<evidence type="ECO:0000313" key="12">
    <source>
        <dbReference type="Proteomes" id="UP000184356"/>
    </source>
</evidence>
<dbReference type="InterPro" id="IPR050946">
    <property type="entry name" value="AP-1_TF_bZIP"/>
</dbReference>
<keyword evidence="2" id="KW-0028">Amino-acid biosynthesis</keyword>
<evidence type="ECO:0000256" key="8">
    <source>
        <dbReference type="ARBA" id="ARBA00061302"/>
    </source>
</evidence>
<protein>
    <recommendedName>
        <fullName evidence="10">BZIP domain-containing protein</fullName>
    </recommendedName>
</protein>
<dbReference type="RefSeq" id="XP_040701267.1">
    <property type="nucleotide sequence ID" value="XM_040839842.1"/>
</dbReference>
<dbReference type="Gene3D" id="3.30.160.60">
    <property type="entry name" value="Classic Zinc Finger"/>
    <property type="match status" value="1"/>
</dbReference>
<evidence type="ECO:0000256" key="9">
    <source>
        <dbReference type="SAM" id="MobiDB-lite"/>
    </source>
</evidence>
<dbReference type="GO" id="GO:1903833">
    <property type="term" value="P:positive regulation of cellular response to amino acid starvation"/>
    <property type="evidence" value="ECO:0007669"/>
    <property type="project" value="TreeGrafter"/>
</dbReference>
<feature type="compositionally biased region" description="Basic and acidic residues" evidence="9">
    <location>
        <begin position="213"/>
        <end position="235"/>
    </location>
</feature>
<dbReference type="GO" id="GO:0000978">
    <property type="term" value="F:RNA polymerase II cis-regulatory region sequence-specific DNA binding"/>
    <property type="evidence" value="ECO:0007669"/>
    <property type="project" value="TreeGrafter"/>
</dbReference>
<gene>
    <name evidence="11" type="ORF">ASPSYDRAFT_1054450</name>
</gene>
<evidence type="ECO:0000256" key="2">
    <source>
        <dbReference type="ARBA" id="ARBA00022605"/>
    </source>
</evidence>
<comment type="subcellular location">
    <subcellularLocation>
        <location evidence="1">Nucleus</location>
    </subcellularLocation>
</comment>
<comment type="similarity">
    <text evidence="8">Belongs to the bZIP family. GCN4 subfamily.</text>
</comment>
<dbReference type="Proteomes" id="UP000184356">
    <property type="component" value="Unassembled WGS sequence"/>
</dbReference>
<keyword evidence="3" id="KW-0805">Transcription regulation</keyword>
<evidence type="ECO:0000256" key="4">
    <source>
        <dbReference type="ARBA" id="ARBA00023125"/>
    </source>
</evidence>
<dbReference type="GO" id="GO:0001080">
    <property type="term" value="P:nitrogen catabolite activation of transcription from RNA polymerase II promoter"/>
    <property type="evidence" value="ECO:0007669"/>
    <property type="project" value="TreeGrafter"/>
</dbReference>
<evidence type="ECO:0000259" key="10">
    <source>
        <dbReference type="PROSITE" id="PS00036"/>
    </source>
</evidence>
<dbReference type="VEuPathDB" id="FungiDB:ASPSYDRAFT_1054450"/>
<reference evidence="12" key="1">
    <citation type="journal article" date="2017" name="Genome Biol.">
        <title>Comparative genomics reveals high biological diversity and specific adaptations in the industrially and medically important fungal genus Aspergillus.</title>
        <authorList>
            <person name="de Vries R.P."/>
            <person name="Riley R."/>
            <person name="Wiebenga A."/>
            <person name="Aguilar-Osorio G."/>
            <person name="Amillis S."/>
            <person name="Uchima C.A."/>
            <person name="Anderluh G."/>
            <person name="Asadollahi M."/>
            <person name="Askin M."/>
            <person name="Barry K."/>
            <person name="Battaglia E."/>
            <person name="Bayram O."/>
            <person name="Benocci T."/>
            <person name="Braus-Stromeyer S.A."/>
            <person name="Caldana C."/>
            <person name="Canovas D."/>
            <person name="Cerqueira G.C."/>
            <person name="Chen F."/>
            <person name="Chen W."/>
            <person name="Choi C."/>
            <person name="Clum A."/>
            <person name="Dos Santos R.A."/>
            <person name="Damasio A.R."/>
            <person name="Diallinas G."/>
            <person name="Emri T."/>
            <person name="Fekete E."/>
            <person name="Flipphi M."/>
            <person name="Freyberg S."/>
            <person name="Gallo A."/>
            <person name="Gournas C."/>
            <person name="Habgood R."/>
            <person name="Hainaut M."/>
            <person name="Harispe M.L."/>
            <person name="Henrissat B."/>
            <person name="Hilden K.S."/>
            <person name="Hope R."/>
            <person name="Hossain A."/>
            <person name="Karabika E."/>
            <person name="Karaffa L."/>
            <person name="Karanyi Z."/>
            <person name="Krasevec N."/>
            <person name="Kuo A."/>
            <person name="Kusch H."/>
            <person name="LaButti K."/>
            <person name="Lagendijk E.L."/>
            <person name="Lapidus A."/>
            <person name="Levasseur A."/>
            <person name="Lindquist E."/>
            <person name="Lipzen A."/>
            <person name="Logrieco A.F."/>
            <person name="MacCabe A."/>
            <person name="Maekelae M.R."/>
            <person name="Malavazi I."/>
            <person name="Melin P."/>
            <person name="Meyer V."/>
            <person name="Mielnichuk N."/>
            <person name="Miskei M."/>
            <person name="Molnar A.P."/>
            <person name="Mule G."/>
            <person name="Ngan C.Y."/>
            <person name="Orejas M."/>
            <person name="Orosz E."/>
            <person name="Ouedraogo J.P."/>
            <person name="Overkamp K.M."/>
            <person name="Park H.-S."/>
            <person name="Perrone G."/>
            <person name="Piumi F."/>
            <person name="Punt P.J."/>
            <person name="Ram A.F."/>
            <person name="Ramon A."/>
            <person name="Rauscher S."/>
            <person name="Record E."/>
            <person name="Riano-Pachon D.M."/>
            <person name="Robert V."/>
            <person name="Roehrig J."/>
            <person name="Ruller R."/>
            <person name="Salamov A."/>
            <person name="Salih N.S."/>
            <person name="Samson R.A."/>
            <person name="Sandor E."/>
            <person name="Sanguinetti M."/>
            <person name="Schuetze T."/>
            <person name="Sepcic K."/>
            <person name="Shelest E."/>
            <person name="Sherlock G."/>
            <person name="Sophianopoulou V."/>
            <person name="Squina F.M."/>
            <person name="Sun H."/>
            <person name="Susca A."/>
            <person name="Todd R.B."/>
            <person name="Tsang A."/>
            <person name="Unkles S.E."/>
            <person name="van de Wiele N."/>
            <person name="van Rossen-Uffink D."/>
            <person name="Oliveira J.V."/>
            <person name="Vesth T.C."/>
            <person name="Visser J."/>
            <person name="Yu J.-H."/>
            <person name="Zhou M."/>
            <person name="Andersen M.R."/>
            <person name="Archer D.B."/>
            <person name="Baker S.E."/>
            <person name="Benoit I."/>
            <person name="Brakhage A.A."/>
            <person name="Braus G.H."/>
            <person name="Fischer R."/>
            <person name="Frisvad J.C."/>
            <person name="Goldman G.H."/>
            <person name="Houbraken J."/>
            <person name="Oakley B."/>
            <person name="Pocsi I."/>
            <person name="Scazzocchio C."/>
            <person name="Seiboth B."/>
            <person name="vanKuyk P.A."/>
            <person name="Wortman J."/>
            <person name="Dyer P.S."/>
            <person name="Grigoriev I.V."/>
        </authorList>
    </citation>
    <scope>NUCLEOTIDE SEQUENCE [LARGE SCALE GENOMIC DNA]</scope>
    <source>
        <strain evidence="12">CBS 593.65</strain>
    </source>
</reference>
<evidence type="ECO:0000256" key="6">
    <source>
        <dbReference type="ARBA" id="ARBA00023163"/>
    </source>
</evidence>